<dbReference type="InterPro" id="IPR006311">
    <property type="entry name" value="TAT_signal"/>
</dbReference>
<dbReference type="EMBL" id="WLYK01000001">
    <property type="protein sequence ID" value="MTD13714.1"/>
    <property type="molecule type" value="Genomic_DNA"/>
</dbReference>
<protein>
    <submittedName>
        <fullName evidence="1">Uncharacterized protein</fullName>
    </submittedName>
</protein>
<proteinExistence type="predicted"/>
<keyword evidence="2" id="KW-1185">Reference proteome</keyword>
<comment type="caution">
    <text evidence="1">The sequence shown here is derived from an EMBL/GenBank/DDBJ whole genome shotgun (WGS) entry which is preliminary data.</text>
</comment>
<reference evidence="1 2" key="1">
    <citation type="submission" date="2019-11" db="EMBL/GenBank/DDBJ databases">
        <authorList>
            <person name="Jiang L.-Q."/>
        </authorList>
    </citation>
    <scope>NUCLEOTIDE SEQUENCE [LARGE SCALE GENOMIC DNA]</scope>
    <source>
        <strain evidence="1 2">YIM 132087</strain>
    </source>
</reference>
<dbReference type="Proteomes" id="UP000460221">
    <property type="component" value="Unassembled WGS sequence"/>
</dbReference>
<dbReference type="PROSITE" id="PS51318">
    <property type="entry name" value="TAT"/>
    <property type="match status" value="1"/>
</dbReference>
<gene>
    <name evidence="1" type="ORF">GIS00_07125</name>
</gene>
<evidence type="ECO:0000313" key="2">
    <source>
        <dbReference type="Proteomes" id="UP000460221"/>
    </source>
</evidence>
<accession>A0A7K1FLF7</accession>
<sequence>MHPSAPDPAARAPRTAPAVGRRAAIAGVGGAALLLAAGCNPFGTSSAPSTVTETAATDPTIDPIASLIATTRLAVLNLEAAATVDKERAALLKQLLGDRQAHLEALLDEYARTDRAKAESMRSAGGSVPVPADADAALEQVRADATQAYTQFTDGLALVSRYRAALFGSIAACLQTHRVVLG</sequence>
<evidence type="ECO:0000313" key="1">
    <source>
        <dbReference type="EMBL" id="MTD13714.1"/>
    </source>
</evidence>
<dbReference type="RefSeq" id="WP_154767508.1">
    <property type="nucleotide sequence ID" value="NZ_WLYK01000001.1"/>
</dbReference>
<name>A0A7K1FLF7_9ACTN</name>
<organism evidence="1 2">
    <name type="scientific">Nakamurella alba</name>
    <dbReference type="NCBI Taxonomy" id="2665158"/>
    <lineage>
        <taxon>Bacteria</taxon>
        <taxon>Bacillati</taxon>
        <taxon>Actinomycetota</taxon>
        <taxon>Actinomycetes</taxon>
        <taxon>Nakamurellales</taxon>
        <taxon>Nakamurellaceae</taxon>
        <taxon>Nakamurella</taxon>
    </lineage>
</organism>
<dbReference type="AlphaFoldDB" id="A0A7K1FLF7"/>